<dbReference type="GO" id="GO:0005737">
    <property type="term" value="C:cytoplasm"/>
    <property type="evidence" value="ECO:0007669"/>
    <property type="project" value="TreeGrafter"/>
</dbReference>
<evidence type="ECO:0000313" key="7">
    <source>
        <dbReference type="Proteomes" id="UP000277864"/>
    </source>
</evidence>
<dbReference type="PANTHER" id="PTHR13847">
    <property type="entry name" value="SARCOSINE DEHYDROGENASE-RELATED"/>
    <property type="match status" value="1"/>
</dbReference>
<gene>
    <name evidence="6" type="ORF">C7P63_02940</name>
</gene>
<feature type="domain" description="FAD dependent oxidoreductase" evidence="5">
    <location>
        <begin position="5"/>
        <end position="353"/>
    </location>
</feature>
<dbReference type="Pfam" id="PF01266">
    <property type="entry name" value="DAO"/>
    <property type="match status" value="1"/>
</dbReference>
<evidence type="ECO:0000256" key="4">
    <source>
        <dbReference type="ARBA" id="ARBA00023002"/>
    </source>
</evidence>
<dbReference type="PANTHER" id="PTHR13847:SF286">
    <property type="entry name" value="D-AMINO ACID DEHYDROGENASE"/>
    <property type="match status" value="1"/>
</dbReference>
<dbReference type="InterPro" id="IPR006076">
    <property type="entry name" value="FAD-dep_OxRdtase"/>
</dbReference>
<evidence type="ECO:0000313" key="6">
    <source>
        <dbReference type="EMBL" id="RST90050.1"/>
    </source>
</evidence>
<dbReference type="Gene3D" id="3.30.9.10">
    <property type="entry name" value="D-Amino Acid Oxidase, subunit A, domain 2"/>
    <property type="match status" value="1"/>
</dbReference>
<dbReference type="OrthoDB" id="9805337at2"/>
<dbReference type="SUPFAM" id="SSF54373">
    <property type="entry name" value="FAD-linked reductases, C-terminal domain"/>
    <property type="match status" value="1"/>
</dbReference>
<keyword evidence="7" id="KW-1185">Reference proteome</keyword>
<comment type="cofactor">
    <cofactor evidence="1">
        <name>FAD</name>
        <dbReference type="ChEBI" id="CHEBI:57692"/>
    </cofactor>
</comment>
<dbReference type="GO" id="GO:0016491">
    <property type="term" value="F:oxidoreductase activity"/>
    <property type="evidence" value="ECO:0007669"/>
    <property type="project" value="UniProtKB-KW"/>
</dbReference>
<keyword evidence="3" id="KW-0285">Flavoprotein</keyword>
<protein>
    <submittedName>
        <fullName evidence="6">FAD-dependent oxidoreductase</fullName>
    </submittedName>
</protein>
<sequence length="380" mass="41573">MNMTIIVVGGGIVGSTTAFYLQKTGHKVTLIDKQTGQASKAAAGIISPWLSQRRNQNWYQLARLGAAFYPTLLKDTGTVHASAYQQVGTLLYKKKHTLLDKLTDLAHTRKQTAKEIGEIAQLSVTDIQEIFPLIQHSSEALFVSGGARVDGSKLVASIQQAFCQLGGQYLEDCAEKITPLPNSKWQVQLETGPVLTSQQLVLTVGAWLPQLLTPLGYQVDVHPQKGQLAVYQLDKYQANTASWPVIMPYGEGDIIPFSNGRFLIGATHENDQGFDLTPSLKKLEPMLTNLTQWLPDLPTWPIQTIQVGTRAFTSDYLPFFGPLSSHDTCYVASGLGSSGLTTGPIIAKTLADMINHQPTVVPVENYTPDPYIQQLNSSHI</sequence>
<reference evidence="6 7" key="1">
    <citation type="submission" date="2018-03" db="EMBL/GenBank/DDBJ databases">
        <authorList>
            <person name="Gulvik C.A."/>
        </authorList>
    </citation>
    <scope>NUCLEOTIDE SEQUENCE [LARGE SCALE GENOMIC DNA]</scope>
    <source>
        <strain evidence="6 7">JCM 31581</strain>
    </source>
</reference>
<dbReference type="AlphaFoldDB" id="A0A3R9YDU9"/>
<evidence type="ECO:0000256" key="3">
    <source>
        <dbReference type="ARBA" id="ARBA00022630"/>
    </source>
</evidence>
<evidence type="ECO:0000256" key="2">
    <source>
        <dbReference type="ARBA" id="ARBA00009410"/>
    </source>
</evidence>
<evidence type="ECO:0000259" key="5">
    <source>
        <dbReference type="Pfam" id="PF01266"/>
    </source>
</evidence>
<organism evidence="6 7">
    <name type="scientific">Vagococcus humatus</name>
    <dbReference type="NCBI Taxonomy" id="1889241"/>
    <lineage>
        <taxon>Bacteria</taxon>
        <taxon>Bacillati</taxon>
        <taxon>Bacillota</taxon>
        <taxon>Bacilli</taxon>
        <taxon>Lactobacillales</taxon>
        <taxon>Enterococcaceae</taxon>
        <taxon>Vagococcus</taxon>
    </lineage>
</organism>
<comment type="caution">
    <text evidence="6">The sequence shown here is derived from an EMBL/GenBank/DDBJ whole genome shotgun (WGS) entry which is preliminary data.</text>
</comment>
<dbReference type="SUPFAM" id="SSF51905">
    <property type="entry name" value="FAD/NAD(P)-binding domain"/>
    <property type="match status" value="1"/>
</dbReference>
<dbReference type="EMBL" id="PXZH01000001">
    <property type="protein sequence ID" value="RST90050.1"/>
    <property type="molecule type" value="Genomic_DNA"/>
</dbReference>
<dbReference type="Gene3D" id="3.50.50.60">
    <property type="entry name" value="FAD/NAD(P)-binding domain"/>
    <property type="match status" value="1"/>
</dbReference>
<proteinExistence type="inferred from homology"/>
<keyword evidence="4" id="KW-0560">Oxidoreductase</keyword>
<dbReference type="InterPro" id="IPR036188">
    <property type="entry name" value="FAD/NAD-bd_sf"/>
</dbReference>
<evidence type="ECO:0000256" key="1">
    <source>
        <dbReference type="ARBA" id="ARBA00001974"/>
    </source>
</evidence>
<accession>A0A3R9YDU9</accession>
<comment type="similarity">
    <text evidence="2">Belongs to the DadA oxidoreductase family.</text>
</comment>
<dbReference type="Proteomes" id="UP000277864">
    <property type="component" value="Unassembled WGS sequence"/>
</dbReference>
<name>A0A3R9YDU9_9ENTE</name>